<name>A0A0B7AJT6_9EUPU</name>
<proteinExistence type="predicted"/>
<dbReference type="EMBL" id="HACG01033320">
    <property type="protein sequence ID" value="CEK80185.1"/>
    <property type="molecule type" value="Transcribed_RNA"/>
</dbReference>
<dbReference type="AlphaFoldDB" id="A0A0B7AJT6"/>
<accession>A0A0B7AJT6</accession>
<protein>
    <submittedName>
        <fullName evidence="1">Uncharacterized protein</fullName>
    </submittedName>
</protein>
<sequence>MNLLFCNFIENTPETMITLQIDIFHGRCRSEIKSRIWQAKIAFQKMRSTICNKVLSIEVRMRIIQCYIAPILTYTNK</sequence>
<organism evidence="1">
    <name type="scientific">Arion vulgaris</name>
    <dbReference type="NCBI Taxonomy" id="1028688"/>
    <lineage>
        <taxon>Eukaryota</taxon>
        <taxon>Metazoa</taxon>
        <taxon>Spiralia</taxon>
        <taxon>Lophotrochozoa</taxon>
        <taxon>Mollusca</taxon>
        <taxon>Gastropoda</taxon>
        <taxon>Heterobranchia</taxon>
        <taxon>Euthyneura</taxon>
        <taxon>Panpulmonata</taxon>
        <taxon>Eupulmonata</taxon>
        <taxon>Stylommatophora</taxon>
        <taxon>Helicina</taxon>
        <taxon>Arionoidea</taxon>
        <taxon>Arionidae</taxon>
        <taxon>Arion</taxon>
    </lineage>
</organism>
<dbReference type="EMBL" id="HACG01033323">
    <property type="protein sequence ID" value="CEK80188.1"/>
    <property type="molecule type" value="Transcribed_RNA"/>
</dbReference>
<evidence type="ECO:0000313" key="2">
    <source>
        <dbReference type="EMBL" id="CEK80188.1"/>
    </source>
</evidence>
<evidence type="ECO:0000313" key="1">
    <source>
        <dbReference type="EMBL" id="CEK80185.1"/>
    </source>
</evidence>
<gene>
    <name evidence="1" type="primary">ORF119514</name>
    <name evidence="2" type="synonym">ORF119523</name>
</gene>
<reference evidence="1" key="1">
    <citation type="submission" date="2014-12" db="EMBL/GenBank/DDBJ databases">
        <title>Insight into the proteome of Arion vulgaris.</title>
        <authorList>
            <person name="Aradska J."/>
            <person name="Bulat T."/>
            <person name="Smidak R."/>
            <person name="Sarate P."/>
            <person name="Gangsoo J."/>
            <person name="Sialana F."/>
            <person name="Bilban M."/>
            <person name="Lubec G."/>
        </authorList>
    </citation>
    <scope>NUCLEOTIDE SEQUENCE</scope>
    <source>
        <tissue evidence="1">Skin</tissue>
    </source>
</reference>